<evidence type="ECO:0000313" key="1">
    <source>
        <dbReference type="EMBL" id="KKL54002.1"/>
    </source>
</evidence>
<gene>
    <name evidence="1" type="ORF">LCGC14_2269750</name>
</gene>
<comment type="caution">
    <text evidence="1">The sequence shown here is derived from an EMBL/GenBank/DDBJ whole genome shotgun (WGS) entry which is preliminary data.</text>
</comment>
<sequence length="90" mass="10229">MKGELGVFYVGDKQVGSFFDWELVVQKGQWSGTASSYAWIELTDEPMEAVFFKIEDNELYPISRKKVLVDVEGGLNKLIRKPLELRDGGE</sequence>
<protein>
    <submittedName>
        <fullName evidence="1">Uncharacterized protein</fullName>
    </submittedName>
</protein>
<accession>A0A0F9FSC1</accession>
<dbReference type="AlphaFoldDB" id="A0A0F9FSC1"/>
<reference evidence="1" key="1">
    <citation type="journal article" date="2015" name="Nature">
        <title>Complex archaea that bridge the gap between prokaryotes and eukaryotes.</title>
        <authorList>
            <person name="Spang A."/>
            <person name="Saw J.H."/>
            <person name="Jorgensen S.L."/>
            <person name="Zaremba-Niedzwiedzka K."/>
            <person name="Martijn J."/>
            <person name="Lind A.E."/>
            <person name="van Eijk R."/>
            <person name="Schleper C."/>
            <person name="Guy L."/>
            <person name="Ettema T.J."/>
        </authorList>
    </citation>
    <scope>NUCLEOTIDE SEQUENCE</scope>
</reference>
<proteinExistence type="predicted"/>
<organism evidence="1">
    <name type="scientific">marine sediment metagenome</name>
    <dbReference type="NCBI Taxonomy" id="412755"/>
    <lineage>
        <taxon>unclassified sequences</taxon>
        <taxon>metagenomes</taxon>
        <taxon>ecological metagenomes</taxon>
    </lineage>
</organism>
<name>A0A0F9FSC1_9ZZZZ</name>
<dbReference type="EMBL" id="LAZR01031352">
    <property type="protein sequence ID" value="KKL54002.1"/>
    <property type="molecule type" value="Genomic_DNA"/>
</dbReference>